<name>A0AAN8KJ57_9TELE</name>
<accession>A0AAN8KJ57</accession>
<evidence type="ECO:0000313" key="1">
    <source>
        <dbReference type="EMBL" id="KAK6295719.1"/>
    </source>
</evidence>
<reference evidence="1 2" key="1">
    <citation type="submission" date="2021-04" db="EMBL/GenBank/DDBJ databases">
        <authorList>
            <person name="De Guttry C."/>
            <person name="Zahm M."/>
            <person name="Klopp C."/>
            <person name="Cabau C."/>
            <person name="Louis A."/>
            <person name="Berthelot C."/>
            <person name="Parey E."/>
            <person name="Roest Crollius H."/>
            <person name="Montfort J."/>
            <person name="Robinson-Rechavi M."/>
            <person name="Bucao C."/>
            <person name="Bouchez O."/>
            <person name="Gislard M."/>
            <person name="Lluch J."/>
            <person name="Milhes M."/>
            <person name="Lampietro C."/>
            <person name="Lopez Roques C."/>
            <person name="Donnadieu C."/>
            <person name="Braasch I."/>
            <person name="Desvignes T."/>
            <person name="Postlethwait J."/>
            <person name="Bobe J."/>
            <person name="Wedekind C."/>
            <person name="Guiguen Y."/>
        </authorList>
    </citation>
    <scope>NUCLEOTIDE SEQUENCE [LARGE SCALE GENOMIC DNA]</scope>
    <source>
        <strain evidence="1">Cs_M1</strain>
        <tissue evidence="1">Blood</tissue>
    </source>
</reference>
<evidence type="ECO:0000313" key="2">
    <source>
        <dbReference type="Proteomes" id="UP001356427"/>
    </source>
</evidence>
<proteinExistence type="predicted"/>
<comment type="caution">
    <text evidence="1">The sequence shown here is derived from an EMBL/GenBank/DDBJ whole genome shotgun (WGS) entry which is preliminary data.</text>
</comment>
<dbReference type="AlphaFoldDB" id="A0AAN8KJ57"/>
<keyword evidence="2" id="KW-1185">Reference proteome</keyword>
<sequence>MCPVPHRCEAPNRIALYIDLPDEEPPFIPVLNLRARNESFPYEFTVCISPMFDFDNILLLEKPKGAAFKLPCDYETGVGIGKTRPVQYCTLFYHHNEPNLSFLQRDPHQPLNSDNEEDISGSKTFVLNAFFEHRTHNMSIRLISIVWRPENTIHHCLMCCQGRLVTSLAKQTIHNSHFWFPYGTGDFLCDIPEDCEPTHAGLVSEEFDPEHITVVPILNRVPRESGFPVNFTVCLSTMFGGV</sequence>
<protein>
    <submittedName>
        <fullName evidence="1">Uncharacterized protein</fullName>
    </submittedName>
</protein>
<dbReference type="EMBL" id="JAGTTL010000033">
    <property type="protein sequence ID" value="KAK6295719.1"/>
    <property type="molecule type" value="Genomic_DNA"/>
</dbReference>
<dbReference type="Proteomes" id="UP001356427">
    <property type="component" value="Unassembled WGS sequence"/>
</dbReference>
<gene>
    <name evidence="1" type="ORF">J4Q44_G00334320</name>
</gene>
<organism evidence="1 2">
    <name type="scientific">Coregonus suidteri</name>
    <dbReference type="NCBI Taxonomy" id="861788"/>
    <lineage>
        <taxon>Eukaryota</taxon>
        <taxon>Metazoa</taxon>
        <taxon>Chordata</taxon>
        <taxon>Craniata</taxon>
        <taxon>Vertebrata</taxon>
        <taxon>Euteleostomi</taxon>
        <taxon>Actinopterygii</taxon>
        <taxon>Neopterygii</taxon>
        <taxon>Teleostei</taxon>
        <taxon>Protacanthopterygii</taxon>
        <taxon>Salmoniformes</taxon>
        <taxon>Salmonidae</taxon>
        <taxon>Coregoninae</taxon>
        <taxon>Coregonus</taxon>
    </lineage>
</organism>